<dbReference type="CDD" id="cd08999">
    <property type="entry name" value="GH43_ABN-like"/>
    <property type="match status" value="1"/>
</dbReference>
<comment type="caution">
    <text evidence="6">The sequence shown here is derived from an EMBL/GenBank/DDBJ whole genome shotgun (WGS) entry which is preliminary data.</text>
</comment>
<dbReference type="Proteomes" id="UP001562354">
    <property type="component" value="Unassembled WGS sequence"/>
</dbReference>
<dbReference type="RefSeq" id="XP_069197210.1">
    <property type="nucleotide sequence ID" value="XM_069345998.1"/>
</dbReference>
<comment type="similarity">
    <text evidence="1 4">Belongs to the glycosyl hydrolase 43 family.</text>
</comment>
<keyword evidence="7" id="KW-1185">Reference proteome</keyword>
<dbReference type="Pfam" id="PF04616">
    <property type="entry name" value="Glyco_hydro_43"/>
    <property type="match status" value="1"/>
</dbReference>
<evidence type="ECO:0000256" key="4">
    <source>
        <dbReference type="RuleBase" id="RU361187"/>
    </source>
</evidence>
<gene>
    <name evidence="6" type="ORF">AAFC00_006100</name>
</gene>
<dbReference type="SUPFAM" id="SSF75005">
    <property type="entry name" value="Arabinanase/levansucrase/invertase"/>
    <property type="match status" value="1"/>
</dbReference>
<dbReference type="EMBL" id="JBFMKM010000014">
    <property type="protein sequence ID" value="KAL1297528.1"/>
    <property type="molecule type" value="Genomic_DNA"/>
</dbReference>
<keyword evidence="2 4" id="KW-0378">Hydrolase</keyword>
<accession>A0ABR3P4D6</accession>
<dbReference type="PANTHER" id="PTHR42812">
    <property type="entry name" value="BETA-XYLOSIDASE"/>
    <property type="match status" value="1"/>
</dbReference>
<dbReference type="PANTHER" id="PTHR42812:SF5">
    <property type="entry name" value="ENDO-ARABINASE"/>
    <property type="match status" value="1"/>
</dbReference>
<evidence type="ECO:0000313" key="6">
    <source>
        <dbReference type="EMBL" id="KAL1297528.1"/>
    </source>
</evidence>
<evidence type="ECO:0000256" key="2">
    <source>
        <dbReference type="ARBA" id="ARBA00022801"/>
    </source>
</evidence>
<protein>
    <recommendedName>
        <fullName evidence="8">Arabinanase/levansucrase/invertase</fullName>
    </recommendedName>
</protein>
<name>A0ABR3P4D6_9PEZI</name>
<evidence type="ECO:0008006" key="8">
    <source>
        <dbReference type="Google" id="ProtNLM"/>
    </source>
</evidence>
<keyword evidence="5" id="KW-0732">Signal</keyword>
<keyword evidence="3 4" id="KW-0326">Glycosidase</keyword>
<evidence type="ECO:0000313" key="7">
    <source>
        <dbReference type="Proteomes" id="UP001562354"/>
    </source>
</evidence>
<reference evidence="6 7" key="1">
    <citation type="submission" date="2024-07" db="EMBL/GenBank/DDBJ databases">
        <title>Draft sequence of the Neodothiora populina.</title>
        <authorList>
            <person name="Drown D.D."/>
            <person name="Schuette U.S."/>
            <person name="Buechlein A.B."/>
            <person name="Rusch D.R."/>
            <person name="Winton L.W."/>
            <person name="Adams G.A."/>
        </authorList>
    </citation>
    <scope>NUCLEOTIDE SEQUENCE [LARGE SCALE GENOMIC DNA]</scope>
    <source>
        <strain evidence="6 7">CPC 39397</strain>
    </source>
</reference>
<organism evidence="6 7">
    <name type="scientific">Neodothiora populina</name>
    <dbReference type="NCBI Taxonomy" id="2781224"/>
    <lineage>
        <taxon>Eukaryota</taxon>
        <taxon>Fungi</taxon>
        <taxon>Dikarya</taxon>
        <taxon>Ascomycota</taxon>
        <taxon>Pezizomycotina</taxon>
        <taxon>Dothideomycetes</taxon>
        <taxon>Dothideomycetidae</taxon>
        <taxon>Dothideales</taxon>
        <taxon>Dothioraceae</taxon>
        <taxon>Neodothiora</taxon>
    </lineage>
</organism>
<dbReference type="InterPro" id="IPR051795">
    <property type="entry name" value="Glycosyl_Hydrlase_43"/>
</dbReference>
<proteinExistence type="inferred from homology"/>
<evidence type="ECO:0000256" key="1">
    <source>
        <dbReference type="ARBA" id="ARBA00009865"/>
    </source>
</evidence>
<dbReference type="InterPro" id="IPR023296">
    <property type="entry name" value="Glyco_hydro_beta-prop_sf"/>
</dbReference>
<feature type="chain" id="PRO_5047090184" description="Arabinanase/levansucrase/invertase" evidence="5">
    <location>
        <begin position="19"/>
        <end position="350"/>
    </location>
</feature>
<dbReference type="GeneID" id="95979799"/>
<dbReference type="Gene3D" id="2.115.10.20">
    <property type="entry name" value="Glycosyl hydrolase domain, family 43"/>
    <property type="match status" value="1"/>
</dbReference>
<evidence type="ECO:0000256" key="3">
    <source>
        <dbReference type="ARBA" id="ARBA00023295"/>
    </source>
</evidence>
<feature type="signal peptide" evidence="5">
    <location>
        <begin position="1"/>
        <end position="18"/>
    </location>
</feature>
<evidence type="ECO:0000256" key="5">
    <source>
        <dbReference type="SAM" id="SignalP"/>
    </source>
</evidence>
<sequence>MLFSTSALLALLPAAGFALPTQFDAKVKTTGSTHIKFAISQDFADPSLLQDGSQWYAFASNNHKTLGNPAASGSDRLINVQVARSPDFNSWTVTGSDALPVVGAWADPNAGSQGAAVWAPSVIQNANGQFVLHYSAAVRGDTSKHCIGAATANNPAGPYTPRATPLACPLDQGGAIDSSAFKDVDGTYYVTYKVDGNSIGHGGSCGNTVAPIAPTPIMLRKLASDALTPVGGPIEMIDRSQLDGPLVEAPSLVRTSSGKYVLFFSSNCFASSNYDVTYAFADRITGPYVKRGPMLMTGTDNLYSPGGADVAADGVHVAFHAGNVGPNNANWRSMYTMSITIDDVRQVVSS</sequence>
<dbReference type="InterPro" id="IPR006710">
    <property type="entry name" value="Glyco_hydro_43"/>
</dbReference>